<keyword evidence="3" id="KW-1185">Reference proteome</keyword>
<organism evidence="2 3">
    <name type="scientific">Vermiconidia calcicola</name>
    <dbReference type="NCBI Taxonomy" id="1690605"/>
    <lineage>
        <taxon>Eukaryota</taxon>
        <taxon>Fungi</taxon>
        <taxon>Dikarya</taxon>
        <taxon>Ascomycota</taxon>
        <taxon>Pezizomycotina</taxon>
        <taxon>Dothideomycetes</taxon>
        <taxon>Dothideomycetidae</taxon>
        <taxon>Mycosphaerellales</taxon>
        <taxon>Extremaceae</taxon>
        <taxon>Vermiconidia</taxon>
    </lineage>
</organism>
<feature type="region of interest" description="Disordered" evidence="1">
    <location>
        <begin position="400"/>
        <end position="451"/>
    </location>
</feature>
<dbReference type="EMBL" id="JAXLQG010000008">
    <property type="protein sequence ID" value="KAK5536498.1"/>
    <property type="molecule type" value="Genomic_DNA"/>
</dbReference>
<accession>A0AAV9Q8J5</accession>
<protein>
    <submittedName>
        <fullName evidence="2">Uncharacterized protein</fullName>
    </submittedName>
</protein>
<comment type="caution">
    <text evidence="2">The sequence shown here is derived from an EMBL/GenBank/DDBJ whole genome shotgun (WGS) entry which is preliminary data.</text>
</comment>
<proteinExistence type="predicted"/>
<sequence length="857" mass="95589">MNLRTLGGMEDDLRSFQSVSIGLTSVESGKERFTRDGLYQPPPLAYWRNNLTALSQHYNLYFVANRDSIAVYRPEFPFQKLHRLPSLLMTPTLAQSQAEGYMDTYFPHTINHMIVGDLGSEEIVLVGTDSGNVTAYFTKAIDEAIRRDPYRFSTNARSDYVGVRAFFTQWVYESAWGLSIHSKARMIAVSANTTRHVRSDDPCSKITVFAFALTEQSDSHGHPQDDHDSIDIADHAKQPDWEEWQCKGRDPAPPPRNKNYKITLGGFEGHNYNIPSISFVNTDDDNDGRWLLSTDIGGEMKMWLTWQGFCVKTWDFAETRMRSGFFRRREGGWIVAALDPKAFRLARSMEQFCGHSKMTKYAGNVGESYDLTNIVRLRTPGNSLAHPHINGALLADAADEDPQETYDSWSDLGESDDGNVDSNAIRSGRNDGAEQAREPAAPADQANEADTDVEMADSMTANHSYVTSNDAESVAESEEADSDSVQALLFDTEQSEPDDDDEEQEEEEDAEGHYESSSEEQEGQSFSSSHRTATTQSSLAQRNSEGAEDLGLSDPNANPPTYVQHPSEPAISSWMRKAAYRLFRSAATRSEVPSIPTLHCTASNLRLLMAPESSAAHVFCANILKQALPENIEMTNHVHLDRINMFQQIPELGIVIIASQIGRCAICTTTRNEKTGTLGLRVDWILPSRKQELRHVRPYMPLLGIATSPVQGRFVGHSHKGRMDPEASNEWGSDGVVDGVSTTFDPAVVVVSDDELEHDCASSGETQPAIDEYMVEKSMKTSRLSTNSPSTSSAATSQTREWKKPKRIEPWIACENSRRYRLMLTYLDMTVLTYEISRAVEKEDVAQDEVSALESVD</sequence>
<feature type="compositionally biased region" description="Low complexity" evidence="1">
    <location>
        <begin position="781"/>
        <end position="799"/>
    </location>
</feature>
<dbReference type="InterPro" id="IPR014839">
    <property type="entry name" value="Crt10"/>
</dbReference>
<feature type="region of interest" description="Disordered" evidence="1">
    <location>
        <begin position="778"/>
        <end position="802"/>
    </location>
</feature>
<feature type="compositionally biased region" description="Basic and acidic residues" evidence="1">
    <location>
        <begin position="428"/>
        <end position="437"/>
    </location>
</feature>
<dbReference type="Pfam" id="PF08728">
    <property type="entry name" value="CRT10"/>
    <property type="match status" value="1"/>
</dbReference>
<feature type="compositionally biased region" description="Acidic residues" evidence="1">
    <location>
        <begin position="493"/>
        <end position="510"/>
    </location>
</feature>
<reference evidence="2 3" key="1">
    <citation type="submission" date="2023-06" db="EMBL/GenBank/DDBJ databases">
        <title>Black Yeasts Isolated from many extreme environments.</title>
        <authorList>
            <person name="Coleine C."/>
            <person name="Stajich J.E."/>
            <person name="Selbmann L."/>
        </authorList>
    </citation>
    <scope>NUCLEOTIDE SEQUENCE [LARGE SCALE GENOMIC DNA]</scope>
    <source>
        <strain evidence="2 3">CCFEE 5887</strain>
    </source>
</reference>
<name>A0AAV9Q8J5_9PEZI</name>
<feature type="compositionally biased region" description="Polar residues" evidence="1">
    <location>
        <begin position="530"/>
        <end position="544"/>
    </location>
</feature>
<evidence type="ECO:0000313" key="3">
    <source>
        <dbReference type="Proteomes" id="UP001345827"/>
    </source>
</evidence>
<evidence type="ECO:0000256" key="1">
    <source>
        <dbReference type="SAM" id="MobiDB-lite"/>
    </source>
</evidence>
<feature type="region of interest" description="Disordered" evidence="1">
    <location>
        <begin position="493"/>
        <end position="568"/>
    </location>
</feature>
<evidence type="ECO:0000313" key="2">
    <source>
        <dbReference type="EMBL" id="KAK5536498.1"/>
    </source>
</evidence>
<dbReference type="AlphaFoldDB" id="A0AAV9Q8J5"/>
<gene>
    <name evidence="2" type="ORF">LTR25_005172</name>
</gene>
<dbReference type="Proteomes" id="UP001345827">
    <property type="component" value="Unassembled WGS sequence"/>
</dbReference>